<dbReference type="Gene3D" id="3.50.50.60">
    <property type="entry name" value="FAD/NAD(P)-binding domain"/>
    <property type="match status" value="1"/>
</dbReference>
<name>A0A4R5M5L5_9BURK</name>
<dbReference type="GO" id="GO:0050660">
    <property type="term" value="F:flavin adenine dinucleotide binding"/>
    <property type="evidence" value="ECO:0007669"/>
    <property type="project" value="InterPro"/>
</dbReference>
<evidence type="ECO:0000259" key="7">
    <source>
        <dbReference type="PROSITE" id="PS00623"/>
    </source>
</evidence>
<dbReference type="InterPro" id="IPR036188">
    <property type="entry name" value="FAD/NAD-bd_sf"/>
</dbReference>
<dbReference type="PIRSF" id="PIRSF000137">
    <property type="entry name" value="Alcohol_oxidase"/>
    <property type="match status" value="1"/>
</dbReference>
<organism evidence="9 10">
    <name type="scientific">Paraburkholderia silviterrae</name>
    <dbReference type="NCBI Taxonomy" id="2528715"/>
    <lineage>
        <taxon>Bacteria</taxon>
        <taxon>Pseudomonadati</taxon>
        <taxon>Pseudomonadota</taxon>
        <taxon>Betaproteobacteria</taxon>
        <taxon>Burkholderiales</taxon>
        <taxon>Burkholderiaceae</taxon>
        <taxon>Paraburkholderia</taxon>
    </lineage>
</organism>
<feature type="binding site" evidence="5">
    <location>
        <begin position="469"/>
        <end position="470"/>
    </location>
    <ligand>
        <name>FAD</name>
        <dbReference type="ChEBI" id="CHEBI:57692"/>
    </ligand>
</feature>
<protein>
    <submittedName>
        <fullName evidence="9">Choline dehydrogenase</fullName>
    </submittedName>
</protein>
<dbReference type="Gene3D" id="3.30.560.10">
    <property type="entry name" value="Glucose Oxidase, domain 3"/>
    <property type="match status" value="1"/>
</dbReference>
<dbReference type="PANTHER" id="PTHR11552:SF147">
    <property type="entry name" value="CHOLINE DEHYDROGENASE, MITOCHONDRIAL"/>
    <property type="match status" value="1"/>
</dbReference>
<feature type="binding site" evidence="5">
    <location>
        <position position="218"/>
    </location>
    <ligand>
        <name>FAD</name>
        <dbReference type="ChEBI" id="CHEBI:57692"/>
    </ligand>
</feature>
<comment type="cofactor">
    <cofactor evidence="1 5">
        <name>FAD</name>
        <dbReference type="ChEBI" id="CHEBI:57692"/>
    </cofactor>
</comment>
<evidence type="ECO:0000259" key="8">
    <source>
        <dbReference type="PROSITE" id="PS00624"/>
    </source>
</evidence>
<dbReference type="EMBL" id="SMRP01000012">
    <property type="protein sequence ID" value="TDG21253.1"/>
    <property type="molecule type" value="Genomic_DNA"/>
</dbReference>
<evidence type="ECO:0000313" key="9">
    <source>
        <dbReference type="EMBL" id="TDG21253.1"/>
    </source>
</evidence>
<dbReference type="Pfam" id="PF00732">
    <property type="entry name" value="GMC_oxred_N"/>
    <property type="match status" value="1"/>
</dbReference>
<evidence type="ECO:0000256" key="5">
    <source>
        <dbReference type="PIRSR" id="PIRSR000137-2"/>
    </source>
</evidence>
<dbReference type="InterPro" id="IPR000172">
    <property type="entry name" value="GMC_OxRdtase_N"/>
</dbReference>
<accession>A0A4R5M5L5</accession>
<dbReference type="Pfam" id="PF05199">
    <property type="entry name" value="GMC_oxred_C"/>
    <property type="match status" value="1"/>
</dbReference>
<evidence type="ECO:0000256" key="4">
    <source>
        <dbReference type="ARBA" id="ARBA00022827"/>
    </source>
</evidence>
<dbReference type="InterPro" id="IPR007867">
    <property type="entry name" value="GMC_OxRtase_C"/>
</dbReference>
<keyword evidence="4 5" id="KW-0274">FAD</keyword>
<dbReference type="PROSITE" id="PS00624">
    <property type="entry name" value="GMC_OXRED_2"/>
    <property type="match status" value="1"/>
</dbReference>
<comment type="similarity">
    <text evidence="2 6">Belongs to the GMC oxidoreductase family.</text>
</comment>
<dbReference type="AlphaFoldDB" id="A0A4R5M5L5"/>
<dbReference type="RefSeq" id="WP_133197162.1">
    <property type="nucleotide sequence ID" value="NZ_JBHUCW010000022.1"/>
</dbReference>
<reference evidence="9 10" key="1">
    <citation type="submission" date="2019-03" db="EMBL/GenBank/DDBJ databases">
        <title>Paraburkholderia sp. 4M-K11, isolated from subtropical forest soil.</title>
        <authorList>
            <person name="Gao Z.-H."/>
            <person name="Qiu L.-H."/>
        </authorList>
    </citation>
    <scope>NUCLEOTIDE SEQUENCE [LARGE SCALE GENOMIC DNA]</scope>
    <source>
        <strain evidence="9 10">4M-K11</strain>
    </source>
</reference>
<feature type="domain" description="Glucose-methanol-choline oxidoreductase N-terminal" evidence="7">
    <location>
        <begin position="81"/>
        <end position="104"/>
    </location>
</feature>
<feature type="domain" description="Glucose-methanol-choline oxidoreductase N-terminal" evidence="8">
    <location>
        <begin position="253"/>
        <end position="267"/>
    </location>
</feature>
<sequence length="544" mass="59163">MEIYDYIVVGAGSSGCVVASRLSEDPAVRVLLVEAGSDMNNFWVRTPAGAGKLFMDKRFNWAFNTEPVPTLGGRKVYWPRGKGLGGSSSINGMIYMRGQPPDFNHWAALGNEGWGWADVLPYFMRSETNQRGADPWHGGEGPLHVSDAAITHPTADDFIAAAQHIGIARRNDLNGPPHEGVAYRQYTIRNGRRHTSYNAFVEPVRHRRNLVVRTGVRVTRVLLEAGEATGIEVLENGERHSIGAAREVILSGGALASPHLLMLSGIGDGATLQRHGIVPAIESPEVGHNLQDHWFGALAWRVTAESSYNHRLRGLRKYLEGARYLLTRRGYLALGAAPVTAYARSEPGRPEADLQLTVSPMTFKIAPSGEPVIDDFPAIGASVVLLTPDSRGHMELVSPDPLRAPAFHPNYLSAPGDIRRSIEGMRMMRRIAQAEPLASRLIHELSPGAPVTSDEQWLEHIKTNGNSGWHQVGTCRMGSDAQAVVNPRLRVRGARRLRVVDASIMPRIVAGNTNAACIMIGEKGADMIRADALSARPAARPAAH</sequence>
<dbReference type="OrthoDB" id="9785276at2"/>
<keyword evidence="3 6" id="KW-0285">Flavoprotein</keyword>
<evidence type="ECO:0000256" key="3">
    <source>
        <dbReference type="ARBA" id="ARBA00022630"/>
    </source>
</evidence>
<dbReference type="InterPro" id="IPR012132">
    <property type="entry name" value="GMC_OxRdtase"/>
</dbReference>
<dbReference type="Proteomes" id="UP000295722">
    <property type="component" value="Unassembled WGS sequence"/>
</dbReference>
<dbReference type="PROSITE" id="PS00623">
    <property type="entry name" value="GMC_OXRED_1"/>
    <property type="match status" value="1"/>
</dbReference>
<evidence type="ECO:0000256" key="2">
    <source>
        <dbReference type="ARBA" id="ARBA00010790"/>
    </source>
</evidence>
<gene>
    <name evidence="9" type="ORF">EYW47_23145</name>
</gene>
<dbReference type="PANTHER" id="PTHR11552">
    <property type="entry name" value="GLUCOSE-METHANOL-CHOLINE GMC OXIDOREDUCTASE"/>
    <property type="match status" value="1"/>
</dbReference>
<keyword evidence="10" id="KW-1185">Reference proteome</keyword>
<comment type="caution">
    <text evidence="9">The sequence shown here is derived from an EMBL/GenBank/DDBJ whole genome shotgun (WGS) entry which is preliminary data.</text>
</comment>
<dbReference type="SUPFAM" id="SSF51905">
    <property type="entry name" value="FAD/NAD(P)-binding domain"/>
    <property type="match status" value="1"/>
</dbReference>
<dbReference type="GO" id="GO:0016614">
    <property type="term" value="F:oxidoreductase activity, acting on CH-OH group of donors"/>
    <property type="evidence" value="ECO:0007669"/>
    <property type="project" value="InterPro"/>
</dbReference>
<evidence type="ECO:0000256" key="1">
    <source>
        <dbReference type="ARBA" id="ARBA00001974"/>
    </source>
</evidence>
<evidence type="ECO:0000256" key="6">
    <source>
        <dbReference type="RuleBase" id="RU003968"/>
    </source>
</evidence>
<dbReference type="SUPFAM" id="SSF54373">
    <property type="entry name" value="FAD-linked reductases, C-terminal domain"/>
    <property type="match status" value="1"/>
</dbReference>
<proteinExistence type="inferred from homology"/>
<evidence type="ECO:0000313" key="10">
    <source>
        <dbReference type="Proteomes" id="UP000295722"/>
    </source>
</evidence>